<keyword evidence="2" id="KW-1185">Reference proteome</keyword>
<organism evidence="1 2">
    <name type="scientific">Riemerella columbipharyngis</name>
    <dbReference type="NCBI Taxonomy" id="1071918"/>
    <lineage>
        <taxon>Bacteria</taxon>
        <taxon>Pseudomonadati</taxon>
        <taxon>Bacteroidota</taxon>
        <taxon>Flavobacteriia</taxon>
        <taxon>Flavobacteriales</taxon>
        <taxon>Weeksellaceae</taxon>
        <taxon>Riemerella</taxon>
    </lineage>
</organism>
<dbReference type="AlphaFoldDB" id="A0A1G6YTX4"/>
<reference evidence="1 2" key="1">
    <citation type="submission" date="2016-10" db="EMBL/GenBank/DDBJ databases">
        <authorList>
            <person name="de Groot N.N."/>
        </authorList>
    </citation>
    <scope>NUCLEOTIDE SEQUENCE [LARGE SCALE GENOMIC DNA]</scope>
    <source>
        <strain evidence="1 2">DSM 24015</strain>
    </source>
</reference>
<dbReference type="InterPro" id="IPR023614">
    <property type="entry name" value="Porin_dom_sf"/>
</dbReference>
<accession>A0A1G6YTX4</accession>
<dbReference type="Gene3D" id="2.40.160.10">
    <property type="entry name" value="Porin"/>
    <property type="match status" value="1"/>
</dbReference>
<gene>
    <name evidence="1" type="ORF">SAMN05421544_101248</name>
</gene>
<proteinExistence type="predicted"/>
<dbReference type="Proteomes" id="UP000198517">
    <property type="component" value="Unassembled WGS sequence"/>
</dbReference>
<name>A0A1G6YTX4_9FLAO</name>
<evidence type="ECO:0000313" key="2">
    <source>
        <dbReference type="Proteomes" id="UP000198517"/>
    </source>
</evidence>
<dbReference type="EMBL" id="FNAS01000001">
    <property type="protein sequence ID" value="SDD93097.1"/>
    <property type="molecule type" value="Genomic_DNA"/>
</dbReference>
<evidence type="ECO:0008006" key="3">
    <source>
        <dbReference type="Google" id="ProtNLM"/>
    </source>
</evidence>
<sequence>MFNIDRDFGFQAIYLHVGDRGFGYNLKGAISTGDGRNFNESTDGLAYTGRVELYPFGGFKKKGEFFEGDLMREPTPKLYLGGTYHFNHNASKSQGQRGNPLFERRNLQAVLIDAMFKYKGWSAMASFMNRNTKNPITYNEDQSQSQYVLVGYGYDGQLSYTFPSHWEIIGRYSHNQPKREIQRWQPVHNQFSFGLTKYIWEHSFKVQFEAGKNNFKFLNGDKKNNWYTRFQVEIGI</sequence>
<protein>
    <recommendedName>
        <fullName evidence="3">Porin</fullName>
    </recommendedName>
</protein>
<evidence type="ECO:0000313" key="1">
    <source>
        <dbReference type="EMBL" id="SDD93097.1"/>
    </source>
</evidence>
<dbReference type="STRING" id="1071918.SAMN05421544_101248"/>
<dbReference type="SUPFAM" id="SSF56935">
    <property type="entry name" value="Porins"/>
    <property type="match status" value="1"/>
</dbReference>